<keyword evidence="4 7" id="KW-1133">Transmembrane helix</keyword>
<gene>
    <name evidence="9" type="ORF">Gferi_26715</name>
</gene>
<dbReference type="GO" id="GO:0022857">
    <property type="term" value="F:transmembrane transporter activity"/>
    <property type="evidence" value="ECO:0007669"/>
    <property type="project" value="InterPro"/>
</dbReference>
<dbReference type="KEGG" id="gfe:Gferi_26715"/>
<accession>A0A1D8GR10</accession>
<organism evidence="9 10">
    <name type="scientific">Geosporobacter ferrireducens</name>
    <dbReference type="NCBI Taxonomy" id="1424294"/>
    <lineage>
        <taxon>Bacteria</taxon>
        <taxon>Bacillati</taxon>
        <taxon>Bacillota</taxon>
        <taxon>Clostridia</taxon>
        <taxon>Peptostreptococcales</taxon>
        <taxon>Thermotaleaceae</taxon>
        <taxon>Geosporobacter</taxon>
    </lineage>
</organism>
<dbReference type="GO" id="GO:0015744">
    <property type="term" value="P:succinate transport"/>
    <property type="evidence" value="ECO:0007669"/>
    <property type="project" value="TreeGrafter"/>
</dbReference>
<evidence type="ECO:0000313" key="10">
    <source>
        <dbReference type="Proteomes" id="UP000095743"/>
    </source>
</evidence>
<keyword evidence="10" id="KW-1185">Reference proteome</keyword>
<dbReference type="Proteomes" id="UP000095743">
    <property type="component" value="Chromosome"/>
</dbReference>
<dbReference type="EMBL" id="CP017269">
    <property type="protein sequence ID" value="AOT73323.1"/>
    <property type="molecule type" value="Genomic_DNA"/>
</dbReference>
<keyword evidence="5 7" id="KW-0472">Membrane</keyword>
<comment type="subcellular location">
    <subcellularLocation>
        <location evidence="1">Cell membrane</location>
        <topology evidence="1">Multi-pass membrane protein</topology>
    </subcellularLocation>
</comment>
<name>A0A1D8GR10_9FIRM</name>
<protein>
    <recommendedName>
        <fullName evidence="8">Threonine/serine exporter-like N-terminal domain-containing protein</fullName>
    </recommendedName>
</protein>
<evidence type="ECO:0000256" key="3">
    <source>
        <dbReference type="ARBA" id="ARBA00022692"/>
    </source>
</evidence>
<feature type="domain" description="Threonine/serine exporter-like N-terminal" evidence="8">
    <location>
        <begin position="1"/>
        <end position="233"/>
    </location>
</feature>
<feature type="transmembrane region" description="Helical" evidence="7">
    <location>
        <begin position="101"/>
        <end position="120"/>
    </location>
</feature>
<dbReference type="InterPro" id="IPR010619">
    <property type="entry name" value="ThrE-like_N"/>
</dbReference>
<feature type="transmembrane region" description="Helical" evidence="7">
    <location>
        <begin position="126"/>
        <end position="143"/>
    </location>
</feature>
<evidence type="ECO:0000259" key="8">
    <source>
        <dbReference type="Pfam" id="PF06738"/>
    </source>
</evidence>
<dbReference type="InterPro" id="IPR050539">
    <property type="entry name" value="ThrE_Dicarb/AminoAcid_Exp"/>
</dbReference>
<dbReference type="PANTHER" id="PTHR34390:SF2">
    <property type="entry name" value="SUCCINATE TRANSPORTER SUBUNIT YJJP-RELATED"/>
    <property type="match status" value="1"/>
</dbReference>
<dbReference type="AlphaFoldDB" id="A0A1D8GR10"/>
<evidence type="ECO:0000256" key="7">
    <source>
        <dbReference type="SAM" id="Phobius"/>
    </source>
</evidence>
<dbReference type="OrthoDB" id="9813917at2"/>
<evidence type="ECO:0000256" key="1">
    <source>
        <dbReference type="ARBA" id="ARBA00004651"/>
    </source>
</evidence>
<evidence type="ECO:0000313" key="9">
    <source>
        <dbReference type="EMBL" id="AOT73323.1"/>
    </source>
</evidence>
<evidence type="ECO:0000256" key="5">
    <source>
        <dbReference type="ARBA" id="ARBA00023136"/>
    </source>
</evidence>
<evidence type="ECO:0000256" key="2">
    <source>
        <dbReference type="ARBA" id="ARBA00022475"/>
    </source>
</evidence>
<sequence>MLENGAETYRVEDTIIRICKAYGVSHVESFVTPTGIFVSISSDQKEADVITMVKRIRTRSIDLNKVSKVNDFSRKVTLDKISFQKGMSKLKEINMLPKYPLVLRTVCAGMASAFFGVLLGANAKDFISSFLIAIFVYSGVIMIGKKNANLFLENAVGGILASALAILAVNLNIGTNIDKIIISSIMILLPGVSITNAVRDSIAGDLLSGLSRAAEAVIIAISIAVGVGIVIHLWFYEIGVNFL</sequence>
<feature type="transmembrane region" description="Helical" evidence="7">
    <location>
        <begin position="210"/>
        <end position="235"/>
    </location>
</feature>
<keyword evidence="2" id="KW-1003">Cell membrane</keyword>
<keyword evidence="3 7" id="KW-0812">Transmembrane</keyword>
<dbReference type="STRING" id="1424294.Gferi_26715"/>
<feature type="transmembrane region" description="Helical" evidence="7">
    <location>
        <begin position="180"/>
        <end position="198"/>
    </location>
</feature>
<evidence type="ECO:0000256" key="4">
    <source>
        <dbReference type="ARBA" id="ARBA00022989"/>
    </source>
</evidence>
<feature type="transmembrane region" description="Helical" evidence="7">
    <location>
        <begin position="155"/>
        <end position="174"/>
    </location>
</feature>
<reference evidence="9 10" key="1">
    <citation type="submission" date="2016-09" db="EMBL/GenBank/DDBJ databases">
        <title>Genomic analysis reveals versatility of anaerobic energy metabolism of Geosporobacter ferrireducens IRF9 of phylum Firmicutes.</title>
        <authorList>
            <person name="Kim S.-J."/>
        </authorList>
    </citation>
    <scope>NUCLEOTIDE SEQUENCE [LARGE SCALE GENOMIC DNA]</scope>
    <source>
        <strain evidence="9 10">IRF9</strain>
    </source>
</reference>
<comment type="similarity">
    <text evidence="6">Belongs to the ThrE exporter (TC 2.A.79) family.</text>
</comment>
<dbReference type="PANTHER" id="PTHR34390">
    <property type="entry name" value="UPF0442 PROTEIN YJJB-RELATED"/>
    <property type="match status" value="1"/>
</dbReference>
<dbReference type="Pfam" id="PF06738">
    <property type="entry name" value="ThrE"/>
    <property type="match status" value="1"/>
</dbReference>
<evidence type="ECO:0000256" key="6">
    <source>
        <dbReference type="ARBA" id="ARBA00034125"/>
    </source>
</evidence>
<dbReference type="GO" id="GO:0005886">
    <property type="term" value="C:plasma membrane"/>
    <property type="evidence" value="ECO:0007669"/>
    <property type="project" value="UniProtKB-SubCell"/>
</dbReference>
<proteinExistence type="inferred from homology"/>